<feature type="region of interest" description="Disordered" evidence="1">
    <location>
        <begin position="42"/>
        <end position="61"/>
    </location>
</feature>
<accession>A0A4R5UJZ3</accession>
<evidence type="ECO:0000313" key="3">
    <source>
        <dbReference type="Proteomes" id="UP000295238"/>
    </source>
</evidence>
<proteinExistence type="predicted"/>
<name>A0A4R5UJZ3_9HYPH</name>
<protein>
    <submittedName>
        <fullName evidence="2">Uncharacterized protein</fullName>
    </submittedName>
</protein>
<dbReference type="Proteomes" id="UP000295238">
    <property type="component" value="Unassembled WGS sequence"/>
</dbReference>
<dbReference type="EMBL" id="SMTL01000002">
    <property type="protein sequence ID" value="TDK37207.1"/>
    <property type="molecule type" value="Genomic_DNA"/>
</dbReference>
<comment type="caution">
    <text evidence="2">The sequence shown here is derived from an EMBL/GenBank/DDBJ whole genome shotgun (WGS) entry which is preliminary data.</text>
</comment>
<keyword evidence="3" id="KW-1185">Reference proteome</keyword>
<gene>
    <name evidence="2" type="ORF">E2F50_09975</name>
</gene>
<sequence>MIERISAATAAPSSARATEYFGASATRRTVSPDGWSLATVQAEAGTAPSAEPAVEAETSTLSARRAAEDIAARNMLDSLSSELRVAGGFYAADDQAASQSFFATLYDEA</sequence>
<evidence type="ECO:0000313" key="2">
    <source>
        <dbReference type="EMBL" id="TDK37207.1"/>
    </source>
</evidence>
<reference evidence="2 3" key="1">
    <citation type="submission" date="2019-03" db="EMBL/GenBank/DDBJ databases">
        <title>Rhizobium sp. nov., an bacterium isolated from biocrust in Mu Us Desert.</title>
        <authorList>
            <person name="Lixiong L."/>
        </authorList>
    </citation>
    <scope>NUCLEOTIDE SEQUENCE [LARGE SCALE GENOMIC DNA]</scope>
    <source>
        <strain evidence="2 3">SPY-1</strain>
    </source>
</reference>
<evidence type="ECO:0000256" key="1">
    <source>
        <dbReference type="SAM" id="MobiDB-lite"/>
    </source>
</evidence>
<dbReference type="RefSeq" id="WP_133315974.1">
    <property type="nucleotide sequence ID" value="NZ_SMTL01000002.1"/>
</dbReference>
<dbReference type="AlphaFoldDB" id="A0A4R5UJZ3"/>
<organism evidence="2 3">
    <name type="scientific">Rhizobium deserti</name>
    <dbReference type="NCBI Taxonomy" id="2547961"/>
    <lineage>
        <taxon>Bacteria</taxon>
        <taxon>Pseudomonadati</taxon>
        <taxon>Pseudomonadota</taxon>
        <taxon>Alphaproteobacteria</taxon>
        <taxon>Hyphomicrobiales</taxon>
        <taxon>Rhizobiaceae</taxon>
        <taxon>Rhizobium/Agrobacterium group</taxon>
        <taxon>Rhizobium</taxon>
    </lineage>
</organism>